<dbReference type="InterPro" id="IPR046510">
    <property type="entry name" value="DUF6688_N"/>
</dbReference>
<keyword evidence="1" id="KW-0812">Transmembrane</keyword>
<dbReference type="Pfam" id="PF20394">
    <property type="entry name" value="DUF6688"/>
    <property type="match status" value="1"/>
</dbReference>
<sequence length="412" mass="46990">MKEMLKKIWFGRSIRHSVLYALGLGLLFSVPRALFLGWSALFMTLPVGIFFVYPILLTLINLIYIFIGKNNSQLRSLGRKFEYITICLGILYTLLYLPLTNIVFADWPEPLYNAQVHSPIWTAGVPTVAVLSLLGAAGYLALSTIPLKKTPPLLTVLSISAMYLGIMQCALWTFQVFAPDWRIWLCLLPVNCILISIKVIRQKINEWGEESPQNTKIFSSPFLSRINLWLSRSSRWPIAAFLLAWPLLGIVIAILVLFGQQPDSLVKAWTETSDWNLSQQISPQNVFYDEHYLCTVAAGGHRRLVKPLRMGERRGHPVIVNRQLCIANAFEQVLEERLPRLHRPIRAFYDRYGFPLARHIHSPYAADAIYLLMKPLEWFFLAVLYAVDVKPENRIAVQYLPAHSTQAPSDPT</sequence>
<evidence type="ECO:0000259" key="2">
    <source>
        <dbReference type="Pfam" id="PF20394"/>
    </source>
</evidence>
<reference evidence="4" key="2">
    <citation type="submission" date="2021-04" db="EMBL/GenBank/DDBJ databases">
        <authorList>
            <person name="Gilroy R."/>
        </authorList>
    </citation>
    <scope>NUCLEOTIDE SEQUENCE</scope>
    <source>
        <strain evidence="4">CHK180-15479</strain>
    </source>
</reference>
<accession>A0A9D2MWE1</accession>
<keyword evidence="1" id="KW-0472">Membrane</keyword>
<feature type="transmembrane region" description="Helical" evidence="1">
    <location>
        <begin position="238"/>
        <end position="258"/>
    </location>
</feature>
<feature type="transmembrane region" description="Helical" evidence="1">
    <location>
        <begin position="47"/>
        <end position="68"/>
    </location>
</feature>
<feature type="transmembrane region" description="Helical" evidence="1">
    <location>
        <begin position="80"/>
        <end position="99"/>
    </location>
</feature>
<dbReference type="Pfam" id="PF23543">
    <property type="entry name" value="DUF6688_C"/>
    <property type="match status" value="1"/>
</dbReference>
<comment type="caution">
    <text evidence="4">The sequence shown here is derived from an EMBL/GenBank/DDBJ whole genome shotgun (WGS) entry which is preliminary data.</text>
</comment>
<dbReference type="EMBL" id="DWWT01000002">
    <property type="protein sequence ID" value="HJC04604.1"/>
    <property type="molecule type" value="Genomic_DNA"/>
</dbReference>
<feature type="transmembrane region" description="Helical" evidence="1">
    <location>
        <begin position="181"/>
        <end position="200"/>
    </location>
</feature>
<feature type="transmembrane region" description="Helical" evidence="1">
    <location>
        <begin position="20"/>
        <end position="41"/>
    </location>
</feature>
<dbReference type="AlphaFoldDB" id="A0A9D2MWE1"/>
<feature type="transmembrane region" description="Helical" evidence="1">
    <location>
        <begin position="154"/>
        <end position="175"/>
    </location>
</feature>
<evidence type="ECO:0000259" key="3">
    <source>
        <dbReference type="Pfam" id="PF23543"/>
    </source>
</evidence>
<gene>
    <name evidence="4" type="ORF">H9704_00320</name>
</gene>
<organism evidence="4 5">
    <name type="scientific">Candidatus Enterocloster excrementipullorum</name>
    <dbReference type="NCBI Taxonomy" id="2838559"/>
    <lineage>
        <taxon>Bacteria</taxon>
        <taxon>Bacillati</taxon>
        <taxon>Bacillota</taxon>
        <taxon>Clostridia</taxon>
        <taxon>Lachnospirales</taxon>
        <taxon>Lachnospiraceae</taxon>
        <taxon>Enterocloster</taxon>
    </lineage>
</organism>
<evidence type="ECO:0000313" key="5">
    <source>
        <dbReference type="Proteomes" id="UP000823910"/>
    </source>
</evidence>
<feature type="domain" description="DUF6688" evidence="2">
    <location>
        <begin position="47"/>
        <end position="286"/>
    </location>
</feature>
<dbReference type="Proteomes" id="UP000823910">
    <property type="component" value="Unassembled WGS sequence"/>
</dbReference>
<keyword evidence="1" id="KW-1133">Transmembrane helix</keyword>
<evidence type="ECO:0000313" key="4">
    <source>
        <dbReference type="EMBL" id="HJC04604.1"/>
    </source>
</evidence>
<reference evidence="4" key="1">
    <citation type="journal article" date="2021" name="PeerJ">
        <title>Extensive microbial diversity within the chicken gut microbiome revealed by metagenomics and culture.</title>
        <authorList>
            <person name="Gilroy R."/>
            <person name="Ravi A."/>
            <person name="Getino M."/>
            <person name="Pursley I."/>
            <person name="Horton D.L."/>
            <person name="Alikhan N.F."/>
            <person name="Baker D."/>
            <person name="Gharbi K."/>
            <person name="Hall N."/>
            <person name="Watson M."/>
            <person name="Adriaenssens E.M."/>
            <person name="Foster-Nyarko E."/>
            <person name="Jarju S."/>
            <person name="Secka A."/>
            <person name="Antonio M."/>
            <person name="Oren A."/>
            <person name="Chaudhuri R.R."/>
            <person name="La Ragione R."/>
            <person name="Hildebrand F."/>
            <person name="Pallen M.J."/>
        </authorList>
    </citation>
    <scope>NUCLEOTIDE SEQUENCE</scope>
    <source>
        <strain evidence="4">CHK180-15479</strain>
    </source>
</reference>
<feature type="domain" description="DUF6688" evidence="3">
    <location>
        <begin position="289"/>
        <end position="400"/>
    </location>
</feature>
<name>A0A9D2MWE1_9FIRM</name>
<feature type="transmembrane region" description="Helical" evidence="1">
    <location>
        <begin position="119"/>
        <end position="142"/>
    </location>
</feature>
<evidence type="ECO:0000256" key="1">
    <source>
        <dbReference type="SAM" id="Phobius"/>
    </source>
</evidence>
<proteinExistence type="predicted"/>
<protein>
    <submittedName>
        <fullName evidence="4">Uncharacterized protein</fullName>
    </submittedName>
</protein>
<dbReference type="InterPro" id="IPR056491">
    <property type="entry name" value="DUF6688_C"/>
</dbReference>